<feature type="chain" id="PRO_5035879526" evidence="2">
    <location>
        <begin position="19"/>
        <end position="178"/>
    </location>
</feature>
<reference evidence="3" key="1">
    <citation type="submission" date="2022-03" db="EMBL/GenBank/DDBJ databases">
        <authorList>
            <person name="Martin C."/>
        </authorList>
    </citation>
    <scope>NUCLEOTIDE SEQUENCE</scope>
</reference>
<evidence type="ECO:0000313" key="4">
    <source>
        <dbReference type="Proteomes" id="UP000749559"/>
    </source>
</evidence>
<dbReference type="Proteomes" id="UP000749559">
    <property type="component" value="Unassembled WGS sequence"/>
</dbReference>
<evidence type="ECO:0000313" key="3">
    <source>
        <dbReference type="EMBL" id="CAH1776402.1"/>
    </source>
</evidence>
<feature type="compositionally biased region" description="Basic and acidic residues" evidence="1">
    <location>
        <begin position="45"/>
        <end position="61"/>
    </location>
</feature>
<proteinExistence type="predicted"/>
<feature type="compositionally biased region" description="Basic and acidic residues" evidence="1">
    <location>
        <begin position="146"/>
        <end position="156"/>
    </location>
</feature>
<feature type="signal peptide" evidence="2">
    <location>
        <begin position="1"/>
        <end position="18"/>
    </location>
</feature>
<keyword evidence="2" id="KW-0732">Signal</keyword>
<feature type="region of interest" description="Disordered" evidence="1">
    <location>
        <begin position="29"/>
        <end position="178"/>
    </location>
</feature>
<accession>A0A8S4N6E7</accession>
<gene>
    <name evidence="3" type="ORF">OFUS_LOCUS3581</name>
</gene>
<evidence type="ECO:0000256" key="1">
    <source>
        <dbReference type="SAM" id="MobiDB-lite"/>
    </source>
</evidence>
<protein>
    <submittedName>
        <fullName evidence="3">Uncharacterized protein</fullName>
    </submittedName>
</protein>
<organism evidence="3 4">
    <name type="scientific">Owenia fusiformis</name>
    <name type="common">Polychaete worm</name>
    <dbReference type="NCBI Taxonomy" id="6347"/>
    <lineage>
        <taxon>Eukaryota</taxon>
        <taxon>Metazoa</taxon>
        <taxon>Spiralia</taxon>
        <taxon>Lophotrochozoa</taxon>
        <taxon>Annelida</taxon>
        <taxon>Polychaeta</taxon>
        <taxon>Sedentaria</taxon>
        <taxon>Canalipalpata</taxon>
        <taxon>Sabellida</taxon>
        <taxon>Oweniida</taxon>
        <taxon>Oweniidae</taxon>
        <taxon>Owenia</taxon>
    </lineage>
</organism>
<dbReference type="EMBL" id="CAIIXF020000002">
    <property type="protein sequence ID" value="CAH1776402.1"/>
    <property type="molecule type" value="Genomic_DNA"/>
</dbReference>
<keyword evidence="4" id="KW-1185">Reference proteome</keyword>
<sequence>MRIAVIILIATCIAVTQARGRGRLFKYNKQEIGGRQKTPSNGRMPGKDMERPERPDSDTKSRNPGRKYKDRVRGDDRIETDSTYQTSHQHRPGHRTDTDSSASNGDSRPYRRGYHPRPRGHKRHSSESSSDSSESREDSVESGDAEIEKPDVKPEEPTSGEGPIESGSGDVMEEGMLP</sequence>
<evidence type="ECO:0000256" key="2">
    <source>
        <dbReference type="SAM" id="SignalP"/>
    </source>
</evidence>
<comment type="caution">
    <text evidence="3">The sequence shown here is derived from an EMBL/GenBank/DDBJ whole genome shotgun (WGS) entry which is preliminary data.</text>
</comment>
<feature type="compositionally biased region" description="Basic residues" evidence="1">
    <location>
        <begin position="110"/>
        <end position="124"/>
    </location>
</feature>
<dbReference type="AlphaFoldDB" id="A0A8S4N6E7"/>
<name>A0A8S4N6E7_OWEFU</name>
<feature type="compositionally biased region" description="Basic and acidic residues" evidence="1">
    <location>
        <begin position="71"/>
        <end position="80"/>
    </location>
</feature>